<dbReference type="EMBL" id="SEUK01000051">
    <property type="protein sequence ID" value="KAA1159522.1"/>
    <property type="molecule type" value="Genomic_DNA"/>
</dbReference>
<name>A0AB73BFP0_9GAMM</name>
<protein>
    <submittedName>
        <fullName evidence="1">Uncharacterized protein</fullName>
    </submittedName>
</protein>
<accession>A0AB73BFP0</accession>
<proteinExistence type="predicted"/>
<dbReference type="Proteomes" id="UP000324162">
    <property type="component" value="Unassembled WGS sequence"/>
</dbReference>
<organism evidence="1 2">
    <name type="scientific">Pseudoalteromonas fuliginea</name>
    <dbReference type="NCBI Taxonomy" id="1872678"/>
    <lineage>
        <taxon>Bacteria</taxon>
        <taxon>Pseudomonadati</taxon>
        <taxon>Pseudomonadota</taxon>
        <taxon>Gammaproteobacteria</taxon>
        <taxon>Alteromonadales</taxon>
        <taxon>Pseudoalteromonadaceae</taxon>
        <taxon>Pseudoalteromonas</taxon>
    </lineage>
</organism>
<sequence>MFNIFIRKSRAQRIQERIDSGNAPSGLAVDVTGNITAKKYNKLIRKAVKEYNSEHDRKVFIE</sequence>
<evidence type="ECO:0000313" key="1">
    <source>
        <dbReference type="EMBL" id="KAA1159522.1"/>
    </source>
</evidence>
<evidence type="ECO:0000313" key="2">
    <source>
        <dbReference type="Proteomes" id="UP000324162"/>
    </source>
</evidence>
<reference evidence="1 2" key="1">
    <citation type="submission" date="2019-01" db="EMBL/GenBank/DDBJ databases">
        <title>Genome sequences of marine Pseudoalteromonas species.</title>
        <authorList>
            <person name="Boraston A.B."/>
            <person name="Hehemann J.-H."/>
            <person name="Vickers C.J."/>
            <person name="Salama-Alber O."/>
            <person name="Abe K."/>
            <person name="Hettle A.J."/>
        </authorList>
    </citation>
    <scope>NUCLEOTIDE SEQUENCE [LARGE SCALE GENOMIC DNA]</scope>
    <source>
        <strain evidence="1 2">PS42</strain>
    </source>
</reference>
<dbReference type="RefSeq" id="WP_101216965.1">
    <property type="nucleotide sequence ID" value="NZ_SEUK01000051.1"/>
</dbReference>
<gene>
    <name evidence="1" type="ORF">EU508_13290</name>
</gene>
<comment type="caution">
    <text evidence="1">The sequence shown here is derived from an EMBL/GenBank/DDBJ whole genome shotgun (WGS) entry which is preliminary data.</text>
</comment>
<dbReference type="AlphaFoldDB" id="A0AB73BFP0"/>